<keyword evidence="2" id="KW-0472">Membrane</keyword>
<reference evidence="3 4" key="1">
    <citation type="submission" date="2023-06" db="EMBL/GenBank/DDBJ databases">
        <title>Azospirillum isscasensis sp.nov, a bacterium isolated from rhizosphere soil of rice.</title>
        <authorList>
            <person name="Wang H."/>
        </authorList>
    </citation>
    <scope>NUCLEOTIDE SEQUENCE [LARGE SCALE GENOMIC DNA]</scope>
    <source>
        <strain evidence="3 4">C340-1</strain>
    </source>
</reference>
<keyword evidence="2" id="KW-1133">Transmembrane helix</keyword>
<organism evidence="3 4">
    <name type="scientific">Azospirillum isscasi</name>
    <dbReference type="NCBI Taxonomy" id="3053926"/>
    <lineage>
        <taxon>Bacteria</taxon>
        <taxon>Pseudomonadati</taxon>
        <taxon>Pseudomonadota</taxon>
        <taxon>Alphaproteobacteria</taxon>
        <taxon>Rhodospirillales</taxon>
        <taxon>Azospirillaceae</taxon>
        <taxon>Azospirillum</taxon>
    </lineage>
</organism>
<protein>
    <recommendedName>
        <fullName evidence="5">TIGR02588 family protein</fullName>
    </recommendedName>
</protein>
<sequence length="153" mass="16117">MADGRDNHAESRAESQLKSRAESWDGDGSASVSRLAWIASGLGLLLFLGSVGVLGYEGVTRGNGAPAISAELEEVVPAGSRWLAHIRVGNDGGTTGAKVQVEGQLMAGAEALETSVAEFDYVPAGSHQRGGLFFDRDPRAHELRLRVLGYVEP</sequence>
<keyword evidence="2" id="KW-0812">Transmembrane</keyword>
<feature type="transmembrane region" description="Helical" evidence="2">
    <location>
        <begin position="35"/>
        <end position="56"/>
    </location>
</feature>
<accession>A0ABU0WKC8</accession>
<name>A0ABU0WKC8_9PROT</name>
<keyword evidence="4" id="KW-1185">Reference proteome</keyword>
<evidence type="ECO:0000313" key="3">
    <source>
        <dbReference type="EMBL" id="MDQ2104684.1"/>
    </source>
</evidence>
<evidence type="ECO:0000256" key="1">
    <source>
        <dbReference type="SAM" id="MobiDB-lite"/>
    </source>
</evidence>
<evidence type="ECO:0000313" key="4">
    <source>
        <dbReference type="Proteomes" id="UP001227317"/>
    </source>
</evidence>
<feature type="compositionally biased region" description="Basic and acidic residues" evidence="1">
    <location>
        <begin position="1"/>
        <end position="23"/>
    </location>
</feature>
<evidence type="ECO:0008006" key="5">
    <source>
        <dbReference type="Google" id="ProtNLM"/>
    </source>
</evidence>
<proteinExistence type="predicted"/>
<dbReference type="EMBL" id="JAUJFI010000098">
    <property type="protein sequence ID" value="MDQ2104684.1"/>
    <property type="molecule type" value="Genomic_DNA"/>
</dbReference>
<comment type="caution">
    <text evidence="3">The sequence shown here is derived from an EMBL/GenBank/DDBJ whole genome shotgun (WGS) entry which is preliminary data.</text>
</comment>
<feature type="region of interest" description="Disordered" evidence="1">
    <location>
        <begin position="1"/>
        <end position="27"/>
    </location>
</feature>
<evidence type="ECO:0000256" key="2">
    <source>
        <dbReference type="SAM" id="Phobius"/>
    </source>
</evidence>
<gene>
    <name evidence="3" type="ORF">QSG27_18435</name>
</gene>
<dbReference type="RefSeq" id="WP_306708655.1">
    <property type="nucleotide sequence ID" value="NZ_JAUJFI010000098.1"/>
</dbReference>
<dbReference type="Proteomes" id="UP001227317">
    <property type="component" value="Unassembled WGS sequence"/>
</dbReference>